<dbReference type="SUPFAM" id="SSF56954">
    <property type="entry name" value="Outer membrane efflux proteins (OEP)"/>
    <property type="match status" value="1"/>
</dbReference>
<gene>
    <name evidence="1" type="ORF">J2W49_005074</name>
</gene>
<sequence>MILILRRSPLTTHPANAAKRWRPAHLLSPLMVALAALWGTPTWSQMAPEVPALRAADPSTAVPAPPALTLPASGGAQPMDAPADLQQAREIWRKANERVAEFPRGHIDLLRWEASNPGQVRPAPRPDSAGDARLDVGEALRLSLRHRPELFTRTGMNELARAEVQVAYARHRRELERAWIDAVAARQAALHAADVLDAARVGSELGQRMVRAGNWSHAKLMREQLIEASAWQTAANAQLASMQARERLAGLMGLWDAASVAQLDQRLPDSLPALPASAVPGPDLDEADIESAVLRSHPTLGVERQAAQRRFAGLSAGRWEAWVKASEAALQNTPDQAGGGLATPPHLDDNTLLRDHPLAGAVQAQAELLSKAAQRRSMAREAWAQVRLRHASAQHAQDVVSQLQAALEQETLLRYNGMLQSSWELLASARERIGSLDAALQARRDYWRAHSDWQALLAGADYAGPDAPASMGAGTSSAGAH</sequence>
<proteinExistence type="predicted"/>
<dbReference type="Gene3D" id="1.20.1600.10">
    <property type="entry name" value="Outer membrane efflux proteins (OEP)"/>
    <property type="match status" value="1"/>
</dbReference>
<organism evidence="1 2">
    <name type="scientific">Hydrogenophaga palleronii</name>
    <dbReference type="NCBI Taxonomy" id="65655"/>
    <lineage>
        <taxon>Bacteria</taxon>
        <taxon>Pseudomonadati</taxon>
        <taxon>Pseudomonadota</taxon>
        <taxon>Betaproteobacteria</taxon>
        <taxon>Burkholderiales</taxon>
        <taxon>Comamonadaceae</taxon>
        <taxon>Hydrogenophaga</taxon>
    </lineage>
</organism>
<keyword evidence="2" id="KW-1185">Reference proteome</keyword>
<accession>A0ABU1WUV7</accession>
<dbReference type="EMBL" id="JAVDWU010000017">
    <property type="protein sequence ID" value="MDR7153094.1"/>
    <property type="molecule type" value="Genomic_DNA"/>
</dbReference>
<evidence type="ECO:0008006" key="3">
    <source>
        <dbReference type="Google" id="ProtNLM"/>
    </source>
</evidence>
<dbReference type="Proteomes" id="UP001265700">
    <property type="component" value="Unassembled WGS sequence"/>
</dbReference>
<comment type="caution">
    <text evidence="1">The sequence shown here is derived from an EMBL/GenBank/DDBJ whole genome shotgun (WGS) entry which is preliminary data.</text>
</comment>
<name>A0ABU1WUV7_9BURK</name>
<protein>
    <recommendedName>
        <fullName evidence="3">TolC family protein</fullName>
    </recommendedName>
</protein>
<evidence type="ECO:0000313" key="2">
    <source>
        <dbReference type="Proteomes" id="UP001265700"/>
    </source>
</evidence>
<reference evidence="1 2" key="1">
    <citation type="submission" date="2023-07" db="EMBL/GenBank/DDBJ databases">
        <title>Sorghum-associated microbial communities from plants grown in Nebraska, USA.</title>
        <authorList>
            <person name="Schachtman D."/>
        </authorList>
    </citation>
    <scope>NUCLEOTIDE SEQUENCE [LARGE SCALE GENOMIC DNA]</scope>
    <source>
        <strain evidence="1 2">4249</strain>
    </source>
</reference>
<evidence type="ECO:0000313" key="1">
    <source>
        <dbReference type="EMBL" id="MDR7153094.1"/>
    </source>
</evidence>
<dbReference type="RefSeq" id="WP_310322527.1">
    <property type="nucleotide sequence ID" value="NZ_JAVDWU010000017.1"/>
</dbReference>